<gene>
    <name evidence="2" type="ORF">R28058_11041</name>
</gene>
<dbReference type="Pfam" id="PF13302">
    <property type="entry name" value="Acetyltransf_3"/>
    <property type="match status" value="1"/>
</dbReference>
<dbReference type="RefSeq" id="WP_077065840.1">
    <property type="nucleotide sequence ID" value="NZ_CDNF01000003.1"/>
</dbReference>
<dbReference type="CDD" id="cd04301">
    <property type="entry name" value="NAT_SF"/>
    <property type="match status" value="1"/>
</dbReference>
<dbReference type="EMBL" id="CEKZ01000003">
    <property type="protein sequence ID" value="CEQ03371.1"/>
    <property type="molecule type" value="Genomic_DNA"/>
</dbReference>
<evidence type="ECO:0000259" key="1">
    <source>
        <dbReference type="PROSITE" id="PS51186"/>
    </source>
</evidence>
<feature type="domain" description="N-acetyltransferase" evidence="1">
    <location>
        <begin position="20"/>
        <end position="168"/>
    </location>
</feature>
<sequence length="169" mass="19227">MFEKIELKSPNIIYKDSFLENINDYKESGNTEYFNIYKKALDDFEQYVEILNNNSKGIDLPKGYVPCSTFWLVNGDNKVLGVIRIRHKSIPLNGHIGYDIAQKYRGRGYGTKILELALPIAKQLGVDKAILSCESINIASEKVIKSNNGILFNTIEENGKIYNQFVINL</sequence>
<organism evidence="2 3">
    <name type="scientific">Paraclostridium sordellii</name>
    <name type="common">Clostridium sordellii</name>
    <dbReference type="NCBI Taxonomy" id="1505"/>
    <lineage>
        <taxon>Bacteria</taxon>
        <taxon>Bacillati</taxon>
        <taxon>Bacillota</taxon>
        <taxon>Clostridia</taxon>
        <taxon>Peptostreptococcales</taxon>
        <taxon>Peptostreptococcaceae</taxon>
        <taxon>Paraclostridium</taxon>
    </lineage>
</organism>
<evidence type="ECO:0000313" key="3">
    <source>
        <dbReference type="Proteomes" id="UP000049127"/>
    </source>
</evidence>
<protein>
    <submittedName>
        <fullName evidence="2">Acetyltransferase</fullName>
    </submittedName>
</protein>
<dbReference type="GO" id="GO:0016747">
    <property type="term" value="F:acyltransferase activity, transferring groups other than amino-acyl groups"/>
    <property type="evidence" value="ECO:0007669"/>
    <property type="project" value="InterPro"/>
</dbReference>
<dbReference type="InterPro" id="IPR016181">
    <property type="entry name" value="Acyl_CoA_acyltransferase"/>
</dbReference>
<proteinExistence type="predicted"/>
<dbReference type="PANTHER" id="PTHR39173">
    <property type="entry name" value="ACETYLTRANSFERASE"/>
    <property type="match status" value="1"/>
</dbReference>
<accession>A0A0C7QU39</accession>
<dbReference type="SUPFAM" id="SSF55729">
    <property type="entry name" value="Acyl-CoA N-acyltransferases (Nat)"/>
    <property type="match status" value="1"/>
</dbReference>
<reference evidence="2 3" key="1">
    <citation type="submission" date="2015-01" db="EMBL/GenBank/DDBJ databases">
        <authorList>
            <person name="Aslett A.Martin."/>
            <person name="De Silva Nishadi"/>
        </authorList>
    </citation>
    <scope>NUCLEOTIDE SEQUENCE [LARGE SCALE GENOMIC DNA]</scope>
    <source>
        <strain evidence="2 3">R28058</strain>
    </source>
</reference>
<keyword evidence="2" id="KW-0808">Transferase</keyword>
<dbReference type="AlphaFoldDB" id="A0A0C7QU39"/>
<dbReference type="InterPro" id="IPR000182">
    <property type="entry name" value="GNAT_dom"/>
</dbReference>
<evidence type="ECO:0000313" key="2">
    <source>
        <dbReference type="EMBL" id="CEQ03371.1"/>
    </source>
</evidence>
<dbReference type="Proteomes" id="UP000049127">
    <property type="component" value="Unassembled WGS sequence"/>
</dbReference>
<dbReference type="PANTHER" id="PTHR39173:SF1">
    <property type="entry name" value="ACETYLTRANSFERASE"/>
    <property type="match status" value="1"/>
</dbReference>
<dbReference type="Gene3D" id="3.40.630.30">
    <property type="match status" value="1"/>
</dbReference>
<dbReference type="PROSITE" id="PS51186">
    <property type="entry name" value="GNAT"/>
    <property type="match status" value="1"/>
</dbReference>
<name>A0A0C7QU39_PARSO</name>